<evidence type="ECO:0000256" key="4">
    <source>
        <dbReference type="ARBA" id="ARBA00023180"/>
    </source>
</evidence>
<reference evidence="10" key="1">
    <citation type="submission" date="2023-10" db="EMBL/GenBank/DDBJ databases">
        <authorList>
            <person name="Chen Y."/>
            <person name="Shah S."/>
            <person name="Dougan E. K."/>
            <person name="Thang M."/>
            <person name="Chan C."/>
        </authorList>
    </citation>
    <scope>NUCLEOTIDE SEQUENCE [LARGE SCALE GENOMIC DNA]</scope>
</reference>
<organism evidence="10 11">
    <name type="scientific">Prorocentrum cordatum</name>
    <dbReference type="NCBI Taxonomy" id="2364126"/>
    <lineage>
        <taxon>Eukaryota</taxon>
        <taxon>Sar</taxon>
        <taxon>Alveolata</taxon>
        <taxon>Dinophyceae</taxon>
        <taxon>Prorocentrales</taxon>
        <taxon>Prorocentraceae</taxon>
        <taxon>Prorocentrum</taxon>
    </lineage>
</organism>
<feature type="domain" description="Spondin-like TSP1" evidence="9">
    <location>
        <begin position="298"/>
        <end position="350"/>
    </location>
</feature>
<evidence type="ECO:0000256" key="5">
    <source>
        <dbReference type="PROSITE-ProRule" id="PRU10007"/>
    </source>
</evidence>
<evidence type="ECO:0000256" key="7">
    <source>
        <dbReference type="SAM" id="MobiDB-lite"/>
    </source>
</evidence>
<dbReference type="Proteomes" id="UP001189429">
    <property type="component" value="Unassembled WGS sequence"/>
</dbReference>
<sequence length="915" mass="96870">MVTACDLPSCNPGCKPVDCEFSAWSQWSAPSCDQLCQRHRVIERIGSCGGDFCDGPFVETKRCPRDCEQPDDCVLGDWSEWSGSCHAAEEQRSRTRVVERNASHGGKACRGSLLDTRSCRTTCTPRDCEVAAWSAWGACSRSCGGGVRLRSRHISAEAACGGSPCDSSLEQQGACGLEACDPGADQDCTLSDWTDWDKCDGEGQQTREREVLGEASGRGEACEGTTRQTRLCGSDVDCEVSDWTAWDECDSFHGQGQQQRQRQVVRTPTGRGRGCPPALAETRGCTGAGGPEGDGHDCEVSDWGDWAACSASCGQGSRSRGRLITKLASDGGAGCNLALSQMAPCSGLDCGNATGLNILKVSGTWGGRQRVWSAGAPRKGSGTVDEQKRASAHGARSRTVVRWTVARSFRRRCADPPSGTPVVRALAGERGRPSAAMSRAFKMLVNGRLVAGDGTFRVVNPSTGRPFAEAPACSQAQLEAAVAAARAAFPAWSATAPAKRQETLLAAGRAVERLAEPLAEVLVREQGKPLAAARGEIRAVVGCLGVLGRAEYDFERVLKDSDRERILQRRVALGVVGGITPWNFPPLMAAQKMAEALVTGNTLVLKPSPYTPLSTLMLGEAVADCFPAGVCNIVSGGDEVGRWLTEHPDVAKISFTGSTRTGKAIQASSSGTLKRLTLELGGNDAAVVLPDADPKAVARGVFAQAMGNSGQVCIAIKRCYVHESIFDSFVDELTNLAQGAKVGDGFEDGVKYGPINNEMQFERVKGLVEDAKRCGAKVHAGGEALPREGYFFPPTIITGVAEGTRIVDEEQFGPVLPVMPYSDVDDAVRRANATSFGLGGSVWGTDVERAAEVAGRIESGTVWVNSHGIMTFDVPFGGVKQSGIGRELGVGTIEGHTEIKIVRIPKPRAAPKAKL</sequence>
<dbReference type="PROSITE" id="PS00687">
    <property type="entry name" value="ALDEHYDE_DEHYDR_GLU"/>
    <property type="match status" value="1"/>
</dbReference>
<dbReference type="SUPFAM" id="SSF53720">
    <property type="entry name" value="ALDH-like"/>
    <property type="match status" value="1"/>
</dbReference>
<dbReference type="InterPro" id="IPR016161">
    <property type="entry name" value="Ald_DH/histidinol_DH"/>
</dbReference>
<evidence type="ECO:0008006" key="12">
    <source>
        <dbReference type="Google" id="ProtNLM"/>
    </source>
</evidence>
<dbReference type="Gene3D" id="3.40.309.10">
    <property type="entry name" value="Aldehyde Dehydrogenase, Chain A, domain 2"/>
    <property type="match status" value="1"/>
</dbReference>
<comment type="similarity">
    <text evidence="6">Belongs to the aldehyde dehydrogenase family.</text>
</comment>
<evidence type="ECO:0000259" key="8">
    <source>
        <dbReference type="Pfam" id="PF00171"/>
    </source>
</evidence>
<feature type="domain" description="Spondin-like TSP1" evidence="9">
    <location>
        <begin position="238"/>
        <end position="287"/>
    </location>
</feature>
<dbReference type="SUPFAM" id="SSF82895">
    <property type="entry name" value="TSP-1 type 1 repeat"/>
    <property type="match status" value="5"/>
</dbReference>
<evidence type="ECO:0000256" key="3">
    <source>
        <dbReference type="ARBA" id="ARBA00023157"/>
    </source>
</evidence>
<evidence type="ECO:0000256" key="1">
    <source>
        <dbReference type="ARBA" id="ARBA00022729"/>
    </source>
</evidence>
<name>A0ABN9QR12_9DINO</name>
<proteinExistence type="inferred from homology"/>
<gene>
    <name evidence="10" type="ORF">PCOR1329_LOCUS14174</name>
</gene>
<dbReference type="Gene3D" id="3.40.605.10">
    <property type="entry name" value="Aldehyde Dehydrogenase, Chain A, domain 1"/>
    <property type="match status" value="1"/>
</dbReference>
<keyword evidence="11" id="KW-1185">Reference proteome</keyword>
<dbReference type="Pfam" id="PF00090">
    <property type="entry name" value="TSP_1"/>
    <property type="match status" value="1"/>
</dbReference>
<dbReference type="InterPro" id="IPR044004">
    <property type="entry name" value="TSP1_spondin_dom"/>
</dbReference>
<dbReference type="InterPro" id="IPR044086">
    <property type="entry name" value="LUC3-like"/>
</dbReference>
<feature type="domain" description="Aldehyde dehydrogenase" evidence="8">
    <location>
        <begin position="454"/>
        <end position="902"/>
    </location>
</feature>
<comment type="caution">
    <text evidence="10">The sequence shown here is derived from an EMBL/GenBank/DDBJ whole genome shotgun (WGS) entry which is preliminary data.</text>
</comment>
<evidence type="ECO:0000256" key="2">
    <source>
        <dbReference type="ARBA" id="ARBA00023002"/>
    </source>
</evidence>
<dbReference type="InterPro" id="IPR029510">
    <property type="entry name" value="Ald_DH_CS_GLU"/>
</dbReference>
<dbReference type="InterPro" id="IPR016163">
    <property type="entry name" value="Ald_DH_C"/>
</dbReference>
<dbReference type="Gene3D" id="2.20.100.10">
    <property type="entry name" value="Thrombospondin type-1 (TSP1) repeat"/>
    <property type="match status" value="5"/>
</dbReference>
<feature type="compositionally biased region" description="Low complexity" evidence="7">
    <location>
        <begin position="257"/>
        <end position="266"/>
    </location>
</feature>
<feature type="domain" description="Spondin-like TSP1" evidence="9">
    <location>
        <begin position="128"/>
        <end position="180"/>
    </location>
</feature>
<dbReference type="InterPro" id="IPR000884">
    <property type="entry name" value="TSP1_rpt"/>
</dbReference>
<dbReference type="Pfam" id="PF19028">
    <property type="entry name" value="TSP1_spondin"/>
    <property type="match status" value="3"/>
</dbReference>
<dbReference type="InterPro" id="IPR015590">
    <property type="entry name" value="Aldehyde_DH_dom"/>
</dbReference>
<dbReference type="InterPro" id="IPR036383">
    <property type="entry name" value="TSP1_rpt_sf"/>
</dbReference>
<feature type="region of interest" description="Disordered" evidence="7">
    <location>
        <begin position="257"/>
        <end position="277"/>
    </location>
</feature>
<dbReference type="PANTHER" id="PTHR11699">
    <property type="entry name" value="ALDEHYDE DEHYDROGENASE-RELATED"/>
    <property type="match status" value="1"/>
</dbReference>
<dbReference type="CDD" id="cd07106">
    <property type="entry name" value="ALDH_AldA-AAD23400"/>
    <property type="match status" value="1"/>
</dbReference>
<keyword evidence="1" id="KW-0732">Signal</keyword>
<dbReference type="SMART" id="SM00209">
    <property type="entry name" value="TSP1"/>
    <property type="match status" value="6"/>
</dbReference>
<feature type="active site" evidence="5">
    <location>
        <position position="679"/>
    </location>
</feature>
<accession>A0ABN9QR12</accession>
<dbReference type="PROSITE" id="PS50092">
    <property type="entry name" value="TSP1"/>
    <property type="match status" value="5"/>
</dbReference>
<evidence type="ECO:0000259" key="9">
    <source>
        <dbReference type="Pfam" id="PF19028"/>
    </source>
</evidence>
<keyword evidence="4" id="KW-0325">Glycoprotein</keyword>
<keyword evidence="3" id="KW-1015">Disulfide bond</keyword>
<evidence type="ECO:0000313" key="10">
    <source>
        <dbReference type="EMBL" id="CAK0808643.1"/>
    </source>
</evidence>
<protein>
    <recommendedName>
        <fullName evidence="12">Aldehyde dehydrogenase domain-containing protein</fullName>
    </recommendedName>
</protein>
<dbReference type="Pfam" id="PF00171">
    <property type="entry name" value="Aldedh"/>
    <property type="match status" value="1"/>
</dbReference>
<dbReference type="InterPro" id="IPR016162">
    <property type="entry name" value="Ald_DH_N"/>
</dbReference>
<keyword evidence="2 6" id="KW-0560">Oxidoreductase</keyword>
<evidence type="ECO:0000256" key="6">
    <source>
        <dbReference type="RuleBase" id="RU003345"/>
    </source>
</evidence>
<evidence type="ECO:0000313" key="11">
    <source>
        <dbReference type="Proteomes" id="UP001189429"/>
    </source>
</evidence>
<feature type="region of interest" description="Disordered" evidence="7">
    <location>
        <begin position="374"/>
        <end position="395"/>
    </location>
</feature>
<dbReference type="EMBL" id="CAUYUJ010004224">
    <property type="protein sequence ID" value="CAK0808643.1"/>
    <property type="molecule type" value="Genomic_DNA"/>
</dbReference>